<comment type="caution">
    <text evidence="3">The sequence shown here is derived from an EMBL/GenBank/DDBJ whole genome shotgun (WGS) entry which is preliminary data.</text>
</comment>
<evidence type="ECO:0000256" key="2">
    <source>
        <dbReference type="SAM" id="Phobius"/>
    </source>
</evidence>
<evidence type="ECO:0000256" key="1">
    <source>
        <dbReference type="SAM" id="MobiDB-lite"/>
    </source>
</evidence>
<evidence type="ECO:0000313" key="3">
    <source>
        <dbReference type="EMBL" id="GMU08240.1"/>
    </source>
</evidence>
<sequence>MLRPDMPTPSAPSSPSAPVADGGLFCELYWGTSLAEAWSYGPELSQVHAAPDETAPLPLYGFTLPEEPFLLAERTPQGWRIHVPPSARVERSLKGDAFHPVAAEELTGAPGRAAVELREGMTLRLMEGELRLLVQPSVVKERAGRFRVRDVAWLITVAILFLSAPVAFLTMGPDPARLAANNARALQVAHDKEEARRKAMGLDQPLKPLTEAERAARKQDGGARVTVPASFGVR</sequence>
<keyword evidence="2" id="KW-0472">Membrane</keyword>
<gene>
    <name evidence="3" type="ORF">ASNO1_44930</name>
</gene>
<dbReference type="EMBL" id="BTTX01000004">
    <property type="protein sequence ID" value="GMU08240.1"/>
    <property type="molecule type" value="Genomic_DNA"/>
</dbReference>
<name>A0ABQ6QW24_9BACT</name>
<feature type="region of interest" description="Disordered" evidence="1">
    <location>
        <begin position="213"/>
        <end position="234"/>
    </location>
</feature>
<organism evidence="3 4">
    <name type="scientific">Corallococcus caeni</name>
    <dbReference type="NCBI Taxonomy" id="3082388"/>
    <lineage>
        <taxon>Bacteria</taxon>
        <taxon>Pseudomonadati</taxon>
        <taxon>Myxococcota</taxon>
        <taxon>Myxococcia</taxon>
        <taxon>Myxococcales</taxon>
        <taxon>Cystobacterineae</taxon>
        <taxon>Myxococcaceae</taxon>
        <taxon>Corallococcus</taxon>
    </lineage>
</organism>
<keyword evidence="4" id="KW-1185">Reference proteome</keyword>
<feature type="transmembrane region" description="Helical" evidence="2">
    <location>
        <begin position="151"/>
        <end position="171"/>
    </location>
</feature>
<proteinExistence type="predicted"/>
<dbReference type="Proteomes" id="UP001342631">
    <property type="component" value="Unassembled WGS sequence"/>
</dbReference>
<evidence type="ECO:0000313" key="4">
    <source>
        <dbReference type="Proteomes" id="UP001342631"/>
    </source>
</evidence>
<keyword evidence="2" id="KW-0812">Transmembrane</keyword>
<keyword evidence="2" id="KW-1133">Transmembrane helix</keyword>
<accession>A0ABQ6QW24</accession>
<reference evidence="3 4" key="1">
    <citation type="journal article" date="2024" name="Arch. Microbiol.">
        <title>Corallococcus caeni sp. nov., a novel myxobacterium isolated from activated sludge.</title>
        <authorList>
            <person name="Tomita S."/>
            <person name="Nakai R."/>
            <person name="Kuroda K."/>
            <person name="Kurashita H."/>
            <person name="Hatamoto M."/>
            <person name="Yamaguchi T."/>
            <person name="Narihiro T."/>
        </authorList>
    </citation>
    <scope>NUCLEOTIDE SEQUENCE [LARGE SCALE GENOMIC DNA]</scope>
    <source>
        <strain evidence="3 4">NO1</strain>
    </source>
</reference>
<protein>
    <submittedName>
        <fullName evidence="3">Uncharacterized protein</fullName>
    </submittedName>
</protein>